<dbReference type="InterPro" id="IPR009339">
    <property type="entry name" value="DUF998"/>
</dbReference>
<keyword evidence="2" id="KW-0812">Transmembrane</keyword>
<feature type="compositionally biased region" description="Low complexity" evidence="1">
    <location>
        <begin position="306"/>
        <end position="317"/>
    </location>
</feature>
<reference evidence="3" key="1">
    <citation type="submission" date="2022-01" db="EMBL/GenBank/DDBJ databases">
        <title>Genome-Based Taxonomic Classification of the Phylum Actinobacteria.</title>
        <authorList>
            <person name="Gao Y."/>
        </authorList>
    </citation>
    <scope>NUCLEOTIDE SEQUENCE</scope>
    <source>
        <strain evidence="3">KLBMP 8922</strain>
    </source>
</reference>
<dbReference type="Pfam" id="PF06197">
    <property type="entry name" value="DUF998"/>
    <property type="match status" value="1"/>
</dbReference>
<keyword evidence="4" id="KW-1185">Reference proteome</keyword>
<feature type="region of interest" description="Disordered" evidence="1">
    <location>
        <begin position="175"/>
        <end position="201"/>
    </location>
</feature>
<protein>
    <submittedName>
        <fullName evidence="3">DUF998 domain-containing protein</fullName>
    </submittedName>
</protein>
<feature type="transmembrane region" description="Helical" evidence="2">
    <location>
        <begin position="58"/>
        <end position="79"/>
    </location>
</feature>
<evidence type="ECO:0000313" key="4">
    <source>
        <dbReference type="Proteomes" id="UP001165378"/>
    </source>
</evidence>
<comment type="caution">
    <text evidence="3">The sequence shown here is derived from an EMBL/GenBank/DDBJ whole genome shotgun (WGS) entry which is preliminary data.</text>
</comment>
<dbReference type="RefSeq" id="WP_235054458.1">
    <property type="nucleotide sequence ID" value="NZ_JAKFHA010000013.1"/>
</dbReference>
<name>A0AA41Q1L4_9ACTN</name>
<dbReference type="EMBL" id="JAKFHA010000013">
    <property type="protein sequence ID" value="MCF2529848.1"/>
    <property type="molecule type" value="Genomic_DNA"/>
</dbReference>
<evidence type="ECO:0000256" key="2">
    <source>
        <dbReference type="SAM" id="Phobius"/>
    </source>
</evidence>
<organism evidence="3 4">
    <name type="scientific">Yinghuangia soli</name>
    <dbReference type="NCBI Taxonomy" id="2908204"/>
    <lineage>
        <taxon>Bacteria</taxon>
        <taxon>Bacillati</taxon>
        <taxon>Actinomycetota</taxon>
        <taxon>Actinomycetes</taxon>
        <taxon>Kitasatosporales</taxon>
        <taxon>Streptomycetaceae</taxon>
        <taxon>Yinghuangia</taxon>
    </lineage>
</organism>
<feature type="transmembrane region" description="Helical" evidence="2">
    <location>
        <begin position="250"/>
        <end position="270"/>
    </location>
</feature>
<feature type="region of interest" description="Disordered" evidence="1">
    <location>
        <begin position="271"/>
        <end position="326"/>
    </location>
</feature>
<feature type="transmembrane region" description="Helical" evidence="2">
    <location>
        <begin position="150"/>
        <end position="171"/>
    </location>
</feature>
<feature type="compositionally biased region" description="Basic and acidic residues" evidence="1">
    <location>
        <begin position="273"/>
        <end position="286"/>
    </location>
</feature>
<dbReference type="AlphaFoldDB" id="A0AA41Q1L4"/>
<evidence type="ECO:0000313" key="3">
    <source>
        <dbReference type="EMBL" id="MCF2529848.1"/>
    </source>
</evidence>
<dbReference type="Proteomes" id="UP001165378">
    <property type="component" value="Unassembled WGS sequence"/>
</dbReference>
<feature type="compositionally biased region" description="Low complexity" evidence="1">
    <location>
        <begin position="191"/>
        <end position="200"/>
    </location>
</feature>
<keyword evidence="2" id="KW-1133">Transmembrane helix</keyword>
<evidence type="ECO:0000256" key="1">
    <source>
        <dbReference type="SAM" id="MobiDB-lite"/>
    </source>
</evidence>
<accession>A0AA41Q1L4</accession>
<feature type="transmembrane region" description="Helical" evidence="2">
    <location>
        <begin position="211"/>
        <end position="230"/>
    </location>
</feature>
<gene>
    <name evidence="3" type="ORF">LZ495_21860</name>
</gene>
<proteinExistence type="predicted"/>
<sequence>MTLLRPHPRTRLLLAAILLAVAAVAYSSWVLEILLPTRLSSVDGYASELFAADQPYRWVFGSLDILAGVCAVAAALLVLPQVAGPRTGRRPAHLGWARLGWVHLGWAALAVFGIATLLDVVFPLDCAPSLPACAALEEGGLASWRHNVHLVTSVIANAAAIAAIGALWLAARHRDAQPSHPSHPSHPTHPAEPARAAQPVQPVPPRRAGMLLFWTVLVLALATAALSLHGMRIAVPDVLAHGGQGVPQRLGVAMIAVWLAVAAASLHRAARAAGDDGRTGPQDARRPGGSGSGTWHAESGGRRANSSTSAESSSTSSGTGGAADRR</sequence>
<keyword evidence="2" id="KW-0472">Membrane</keyword>
<feature type="transmembrane region" description="Helical" evidence="2">
    <location>
        <begin position="100"/>
        <end position="122"/>
    </location>
</feature>